<dbReference type="PROSITE" id="PS50885">
    <property type="entry name" value="HAMP"/>
    <property type="match status" value="1"/>
</dbReference>
<dbReference type="Gene3D" id="1.10.287.130">
    <property type="match status" value="1"/>
</dbReference>
<dbReference type="CDD" id="cd00075">
    <property type="entry name" value="HATPase"/>
    <property type="match status" value="1"/>
</dbReference>
<evidence type="ECO:0000256" key="12">
    <source>
        <dbReference type="SAM" id="Phobius"/>
    </source>
</evidence>
<protein>
    <recommendedName>
        <fullName evidence="4">histidine kinase</fullName>
        <ecNumber evidence="4">2.7.13.3</ecNumber>
    </recommendedName>
</protein>
<dbReference type="Proteomes" id="UP000031030">
    <property type="component" value="Unassembled WGS sequence"/>
</dbReference>
<evidence type="ECO:0000259" key="13">
    <source>
        <dbReference type="PROSITE" id="PS50109"/>
    </source>
</evidence>
<evidence type="ECO:0000313" key="16">
    <source>
        <dbReference type="Proteomes" id="UP000031030"/>
    </source>
</evidence>
<comment type="catalytic activity">
    <reaction evidence="1">
        <text>ATP + protein L-histidine = ADP + protein N-phospho-L-histidine.</text>
        <dbReference type="EC" id="2.7.13.3"/>
    </reaction>
</comment>
<feature type="transmembrane region" description="Helical" evidence="12">
    <location>
        <begin position="26"/>
        <end position="49"/>
    </location>
</feature>
<dbReference type="AlphaFoldDB" id="A0A0B2A9R5"/>
<organism evidence="15 16">
    <name type="scientific">Microbacterium mangrovi</name>
    <dbReference type="NCBI Taxonomy" id="1348253"/>
    <lineage>
        <taxon>Bacteria</taxon>
        <taxon>Bacillati</taxon>
        <taxon>Actinomycetota</taxon>
        <taxon>Actinomycetes</taxon>
        <taxon>Micrococcales</taxon>
        <taxon>Microbacteriaceae</taxon>
        <taxon>Microbacterium</taxon>
    </lineage>
</organism>
<keyword evidence="6" id="KW-0808">Transferase</keyword>
<evidence type="ECO:0000256" key="5">
    <source>
        <dbReference type="ARBA" id="ARBA00022553"/>
    </source>
</evidence>
<comment type="subcellular location">
    <subcellularLocation>
        <location evidence="3">Cell membrane</location>
    </subcellularLocation>
</comment>
<evidence type="ECO:0000256" key="10">
    <source>
        <dbReference type="ARBA" id="ARBA00023012"/>
    </source>
</evidence>
<keyword evidence="10" id="KW-0902">Two-component regulatory system</keyword>
<evidence type="ECO:0000256" key="3">
    <source>
        <dbReference type="ARBA" id="ARBA00004236"/>
    </source>
</evidence>
<comment type="cofactor">
    <cofactor evidence="2">
        <name>a divalent metal cation</name>
        <dbReference type="ChEBI" id="CHEBI:60240"/>
    </cofactor>
</comment>
<dbReference type="SUPFAM" id="SSF55874">
    <property type="entry name" value="ATPase domain of HSP90 chaperone/DNA topoisomerase II/histidine kinase"/>
    <property type="match status" value="1"/>
</dbReference>
<comment type="caution">
    <text evidence="15">The sequence shown here is derived from an EMBL/GenBank/DDBJ whole genome shotgun (WGS) entry which is preliminary data.</text>
</comment>
<dbReference type="Gene3D" id="6.10.340.10">
    <property type="match status" value="1"/>
</dbReference>
<keyword evidence="11 12" id="KW-0472">Membrane</keyword>
<dbReference type="EC" id="2.7.13.3" evidence="4"/>
<evidence type="ECO:0000256" key="8">
    <source>
        <dbReference type="ARBA" id="ARBA00022777"/>
    </source>
</evidence>
<gene>
    <name evidence="15" type="ORF">LK09_05815</name>
</gene>
<dbReference type="SMART" id="SM00387">
    <property type="entry name" value="HATPase_c"/>
    <property type="match status" value="1"/>
</dbReference>
<dbReference type="STRING" id="1348253.LK09_05815"/>
<dbReference type="InterPro" id="IPR036890">
    <property type="entry name" value="HATPase_C_sf"/>
</dbReference>
<dbReference type="PANTHER" id="PTHR45436">
    <property type="entry name" value="SENSOR HISTIDINE KINASE YKOH"/>
    <property type="match status" value="1"/>
</dbReference>
<dbReference type="SMART" id="SM00304">
    <property type="entry name" value="HAMP"/>
    <property type="match status" value="1"/>
</dbReference>
<dbReference type="PANTHER" id="PTHR45436:SF5">
    <property type="entry name" value="SENSOR HISTIDINE KINASE TRCS"/>
    <property type="match status" value="1"/>
</dbReference>
<dbReference type="PRINTS" id="PR00344">
    <property type="entry name" value="BCTRLSENSOR"/>
</dbReference>
<dbReference type="CDD" id="cd00082">
    <property type="entry name" value="HisKA"/>
    <property type="match status" value="1"/>
</dbReference>
<feature type="domain" description="HAMP" evidence="14">
    <location>
        <begin position="215"/>
        <end position="277"/>
    </location>
</feature>
<dbReference type="FunFam" id="3.30.565.10:FF:000006">
    <property type="entry name" value="Sensor histidine kinase WalK"/>
    <property type="match status" value="1"/>
</dbReference>
<dbReference type="GO" id="GO:0005509">
    <property type="term" value="F:calcium ion binding"/>
    <property type="evidence" value="ECO:0007669"/>
    <property type="project" value="UniProtKB-ARBA"/>
</dbReference>
<dbReference type="GO" id="GO:0000155">
    <property type="term" value="F:phosphorelay sensor kinase activity"/>
    <property type="evidence" value="ECO:0007669"/>
    <property type="project" value="InterPro"/>
</dbReference>
<keyword evidence="16" id="KW-1185">Reference proteome</keyword>
<sequence>MTAATPVAQAPQRQRRKRVLTLQTRLMVTVIGMVALILVAVAFATSTILGQILATNLDSRVAAAADQMRVSLLEPPQDLVSGPPTAYDVLTTGHYYPSGTLLILNTQAGGLSGAYIDEHNTVRRLTSAEINAIAVAAAAPGASQGFATVRIPGVDTYRVTLRSSNGANGGNGFYAFVGLPTSEVSATVAQILTTVVLVTTGGLLLLGVAIALIIRRGLQPLRAVADTAAHVAALPMSEGSVSILERVPEDQTDDRTEIGQVGRAMNTLLDHVSSSLTARQRNEELMRSFVADASHELRTPLASIRGYSELSLRSLQRSHGPEVLETTEQALERIQAQSLRMTTLVEDLLLLARLDEGQELVYGSVDLTRLCVEAVADAQAAGPEHTWELDVDDVPIEISGDASRLHQVLANLLGNARTHTPPGTAVTTRLQRIGSDAVITVHDDGPGIDPSVAEELFERFARADRSRARKTGGTGLGLSIARAIVQAHHGVITVRSTPGDTTFEVRIPTRGTPAEDQ</sequence>
<name>A0A0B2A9R5_9MICO</name>
<feature type="transmembrane region" description="Helical" evidence="12">
    <location>
        <begin position="191"/>
        <end position="214"/>
    </location>
</feature>
<dbReference type="InterPro" id="IPR005467">
    <property type="entry name" value="His_kinase_dom"/>
</dbReference>
<dbReference type="InterPro" id="IPR003594">
    <property type="entry name" value="HATPase_dom"/>
</dbReference>
<keyword evidence="8 15" id="KW-0418">Kinase</keyword>
<reference evidence="15 16" key="1">
    <citation type="submission" date="2014-11" db="EMBL/GenBank/DDBJ databases">
        <title>Genome sequence of Microbacterium mangrovi MUSC 115(T).</title>
        <authorList>
            <person name="Lee L.-H."/>
        </authorList>
    </citation>
    <scope>NUCLEOTIDE SEQUENCE [LARGE SCALE GENOMIC DNA]</scope>
    <source>
        <strain evidence="15 16">MUSC 115</strain>
    </source>
</reference>
<dbReference type="InterPro" id="IPR003660">
    <property type="entry name" value="HAMP_dom"/>
</dbReference>
<dbReference type="RefSeq" id="WP_039397073.1">
    <property type="nucleotide sequence ID" value="NZ_JTDK01000006.1"/>
</dbReference>
<evidence type="ECO:0000256" key="9">
    <source>
        <dbReference type="ARBA" id="ARBA00022989"/>
    </source>
</evidence>
<dbReference type="Pfam" id="PF02518">
    <property type="entry name" value="HATPase_c"/>
    <property type="match status" value="1"/>
</dbReference>
<evidence type="ECO:0000256" key="6">
    <source>
        <dbReference type="ARBA" id="ARBA00022679"/>
    </source>
</evidence>
<keyword evidence="9 12" id="KW-1133">Transmembrane helix</keyword>
<dbReference type="SMART" id="SM00388">
    <property type="entry name" value="HisKA"/>
    <property type="match status" value="1"/>
</dbReference>
<dbReference type="EMBL" id="JTDK01000006">
    <property type="protein sequence ID" value="KHK98503.1"/>
    <property type="molecule type" value="Genomic_DNA"/>
</dbReference>
<evidence type="ECO:0000256" key="7">
    <source>
        <dbReference type="ARBA" id="ARBA00022692"/>
    </source>
</evidence>
<dbReference type="SUPFAM" id="SSF47384">
    <property type="entry name" value="Homodimeric domain of signal transducing histidine kinase"/>
    <property type="match status" value="1"/>
</dbReference>
<dbReference type="FunFam" id="1.10.287.130:FF:000001">
    <property type="entry name" value="Two-component sensor histidine kinase"/>
    <property type="match status" value="1"/>
</dbReference>
<dbReference type="Pfam" id="PF00512">
    <property type="entry name" value="HisKA"/>
    <property type="match status" value="1"/>
</dbReference>
<proteinExistence type="predicted"/>
<dbReference type="GO" id="GO:0005886">
    <property type="term" value="C:plasma membrane"/>
    <property type="evidence" value="ECO:0007669"/>
    <property type="project" value="UniProtKB-SubCell"/>
</dbReference>
<evidence type="ECO:0000256" key="2">
    <source>
        <dbReference type="ARBA" id="ARBA00001968"/>
    </source>
</evidence>
<dbReference type="InterPro" id="IPR036097">
    <property type="entry name" value="HisK_dim/P_sf"/>
</dbReference>
<evidence type="ECO:0000256" key="1">
    <source>
        <dbReference type="ARBA" id="ARBA00000085"/>
    </source>
</evidence>
<dbReference type="PROSITE" id="PS50109">
    <property type="entry name" value="HIS_KIN"/>
    <property type="match status" value="1"/>
</dbReference>
<dbReference type="InterPro" id="IPR050428">
    <property type="entry name" value="TCS_sensor_his_kinase"/>
</dbReference>
<keyword evidence="5" id="KW-0597">Phosphoprotein</keyword>
<dbReference type="InterPro" id="IPR004358">
    <property type="entry name" value="Sig_transdc_His_kin-like_C"/>
</dbReference>
<evidence type="ECO:0000256" key="11">
    <source>
        <dbReference type="ARBA" id="ARBA00023136"/>
    </source>
</evidence>
<evidence type="ECO:0000256" key="4">
    <source>
        <dbReference type="ARBA" id="ARBA00012438"/>
    </source>
</evidence>
<feature type="domain" description="Histidine kinase" evidence="13">
    <location>
        <begin position="292"/>
        <end position="511"/>
    </location>
</feature>
<keyword evidence="7 12" id="KW-0812">Transmembrane</keyword>
<evidence type="ECO:0000313" key="15">
    <source>
        <dbReference type="EMBL" id="KHK98503.1"/>
    </source>
</evidence>
<evidence type="ECO:0000259" key="14">
    <source>
        <dbReference type="PROSITE" id="PS50885"/>
    </source>
</evidence>
<dbReference type="InterPro" id="IPR003661">
    <property type="entry name" value="HisK_dim/P_dom"/>
</dbReference>
<dbReference type="Gene3D" id="3.30.565.10">
    <property type="entry name" value="Histidine kinase-like ATPase, C-terminal domain"/>
    <property type="match status" value="1"/>
</dbReference>
<accession>A0A0B2A9R5</accession>